<dbReference type="PROSITE" id="PS50011">
    <property type="entry name" value="PROTEIN_KINASE_DOM"/>
    <property type="match status" value="1"/>
</dbReference>
<evidence type="ECO:0000256" key="11">
    <source>
        <dbReference type="SAM" id="MobiDB-lite"/>
    </source>
</evidence>
<proteinExistence type="inferred from homology"/>
<dbReference type="InterPro" id="IPR035965">
    <property type="entry name" value="PAS-like_dom_sf"/>
</dbReference>
<dbReference type="SUPFAM" id="SSF51206">
    <property type="entry name" value="cAMP-binding domain-like"/>
    <property type="match status" value="2"/>
</dbReference>
<evidence type="ECO:0000256" key="9">
    <source>
        <dbReference type="ARBA" id="ARBA00048679"/>
    </source>
</evidence>
<dbReference type="GO" id="GO:0006355">
    <property type="term" value="P:regulation of DNA-templated transcription"/>
    <property type="evidence" value="ECO:0007669"/>
    <property type="project" value="InterPro"/>
</dbReference>
<dbReference type="Gene3D" id="1.10.510.10">
    <property type="entry name" value="Transferase(Phosphotransferase) domain 1"/>
    <property type="match status" value="1"/>
</dbReference>
<dbReference type="InterPro" id="IPR018490">
    <property type="entry name" value="cNMP-bd_dom_sf"/>
</dbReference>
<keyword evidence="5 10" id="KW-0547">Nucleotide-binding</keyword>
<feature type="compositionally biased region" description="Polar residues" evidence="11">
    <location>
        <begin position="662"/>
        <end position="675"/>
    </location>
</feature>
<evidence type="ECO:0000256" key="5">
    <source>
        <dbReference type="ARBA" id="ARBA00022741"/>
    </source>
</evidence>
<evidence type="ECO:0000256" key="2">
    <source>
        <dbReference type="ARBA" id="ARBA00012513"/>
    </source>
</evidence>
<dbReference type="InterPro" id="IPR000719">
    <property type="entry name" value="Prot_kinase_dom"/>
</dbReference>
<evidence type="ECO:0000259" key="13">
    <source>
        <dbReference type="PROSITE" id="PS50042"/>
    </source>
</evidence>
<evidence type="ECO:0000313" key="16">
    <source>
        <dbReference type="Proteomes" id="UP000031737"/>
    </source>
</evidence>
<evidence type="ECO:0000313" key="15">
    <source>
        <dbReference type="EMBL" id="ESL11980.1"/>
    </source>
</evidence>
<dbReference type="SUPFAM" id="SSF52172">
    <property type="entry name" value="CheY-like"/>
    <property type="match status" value="1"/>
</dbReference>
<sequence>MVREAILRHEQFSGFDETRVECIVRHMERLALNDGQSHTFRNELLFVCSGALLVEQEAGVPLNLLKGDVLGELHVSQGDNKEDHHTVRAVSDTVVYSIRIETLCFLLKEEKVARRSMFLEIMKNLPLLSNLSPGNRKRLADTLCVRSYKTGSMLLQKDRPVEWVSFVLRGTVRRNVEDETGLMRSLDQTGGENGTTSCATFLEITAGGAVGIFELLFNLNSLTDAVAASMVLVAQMHTAYFENLIPRRSLEEMQCRVLLTPRISWLARYATEDVHRLVEQMERRKSFTTLKNHVWDKKGVMSSTAPSSTHGSTVANAGKKSTVRVKNLKMASSGEIVYSGKKNLYRFPLSVLEMSNTVIIAVVSDGVIIRWNAVAGRLTGFTHQDTLGQRIYGLLATETTRRGMREQLLQAQRFVGSWEDYVSTGLSSPCVYRFRQASDLYHVNLILSVVPSCLGGASDVMLLVGREAENPVMANHVEDGVRWMRDVLQPQLNAFQKRMKGIEEKNWNLSPEDGKKLLAHVETCNALMERYMRVSHLNLESLKETWKPVRIRHTLRQFAREMVQLVGGAENRLSLSFEDDVPSQEVFFDVEHMLDVLRRVVVDANQAGMDINISVAVSVVNPVLPVTPCSEITSPVIDSRKNSTGSHLALLSLSPPLSLSHNTPANSQSTNTSFSKDGVRRCGSSQRPQVIHVSSPSSLRRLRIVVTDTAELEIGGEEDAKLGLTTPPKLSSDEEEKRVSRRNATLRRATTIKACERIIVNMCGTLSFQTSRDTPVVSTTSIELPLLPAPWAEDEDEEDRTHSIIAGRPLSVVVADRNPKQRYIFCRLLWARRHAVVQVTSLHEAMMNVETGGTDVLVIDPLYLEATEEEYAALRDGTSPFDTLRQHPELVIVIYADDFNDWRVKKLKGYCHVIELPKPASGALLHIAMHEAERVVMGVREDEKQLALLRTAFTEFQPDRHKVGKLLGKGTFGEVFEVEDLLTGGKLAMKRVHLDGTLADDVVQELLAMTSLSHENFIHYFYCQKESNTQLCLYMELASGGTLRDKIRQQTSPMPLEEIVRYLQDLCRGLAYLHSKNYVHRDIKTTNALIDHHGRIKIGDFGAAKRLKRPSDKLFTVVGTPQFMAPEVINADATKGLGYNQKADIWSLGCVALELATGQAPFSYLESTRGMGIFLYISKLADTPDLSVIKDGNPFLYAFIKACLCIDPDKRPTAQELIHHDLMQETEPVSRNEQVARKVEIVEKLLHYAAIDSDGEEVEEEEEEEEEEGDLDGAGSSLTTCAVKGKGAGSQERPQMHLHNRKELKLFWNQGKVNQKYLAEEQDFFASTTPTSSGED</sequence>
<feature type="compositionally biased region" description="Acidic residues" evidence="11">
    <location>
        <begin position="1253"/>
        <end position="1271"/>
    </location>
</feature>
<evidence type="ECO:0000256" key="1">
    <source>
        <dbReference type="ARBA" id="ARBA00008874"/>
    </source>
</evidence>
<dbReference type="Proteomes" id="UP000031737">
    <property type="component" value="Unassembled WGS sequence"/>
</dbReference>
<keyword evidence="6 15" id="KW-0418">Kinase</keyword>
<gene>
    <name evidence="15" type="ORF">TRSC58_00261</name>
</gene>
<dbReference type="SMART" id="SM00220">
    <property type="entry name" value="S_TKc"/>
    <property type="match status" value="1"/>
</dbReference>
<feature type="domain" description="Cyclic nucleotide-binding" evidence="13">
    <location>
        <begin position="42"/>
        <end position="124"/>
    </location>
</feature>
<dbReference type="InterPro" id="IPR014710">
    <property type="entry name" value="RmlC-like_jellyroll"/>
</dbReference>
<comment type="catalytic activity">
    <reaction evidence="9">
        <text>L-seryl-[protein] + ATP = O-phospho-L-seryl-[protein] + ADP + H(+)</text>
        <dbReference type="Rhea" id="RHEA:17989"/>
        <dbReference type="Rhea" id="RHEA-COMP:9863"/>
        <dbReference type="Rhea" id="RHEA-COMP:11604"/>
        <dbReference type="ChEBI" id="CHEBI:15378"/>
        <dbReference type="ChEBI" id="CHEBI:29999"/>
        <dbReference type="ChEBI" id="CHEBI:30616"/>
        <dbReference type="ChEBI" id="CHEBI:83421"/>
        <dbReference type="ChEBI" id="CHEBI:456216"/>
        <dbReference type="EC" id="2.7.11.1"/>
    </reaction>
</comment>
<dbReference type="SUPFAM" id="SSF55785">
    <property type="entry name" value="PYP-like sensor domain (PAS domain)"/>
    <property type="match status" value="1"/>
</dbReference>
<dbReference type="VEuPathDB" id="TriTrypDB:TRSC58_00261"/>
<dbReference type="GO" id="GO:0005737">
    <property type="term" value="C:cytoplasm"/>
    <property type="evidence" value="ECO:0007669"/>
    <property type="project" value="TreeGrafter"/>
</dbReference>
<dbReference type="PROSITE" id="PS50042">
    <property type="entry name" value="CNMP_BINDING_3"/>
    <property type="match status" value="2"/>
</dbReference>
<dbReference type="FunFam" id="1.10.510.10:FF:000805">
    <property type="entry name" value="Mitogen activated kinase-like protein"/>
    <property type="match status" value="1"/>
</dbReference>
<keyword evidence="7 10" id="KW-0067">ATP-binding</keyword>
<name>A0A061JC89_TRYRA</name>
<feature type="domain" description="Protein kinase" evidence="12">
    <location>
        <begin position="961"/>
        <end position="1223"/>
    </location>
</feature>
<feature type="region of interest" description="Disordered" evidence="11">
    <location>
        <begin position="659"/>
        <end position="687"/>
    </location>
</feature>
<dbReference type="InterPro" id="IPR000014">
    <property type="entry name" value="PAS"/>
</dbReference>
<dbReference type="PROSITE" id="PS50112">
    <property type="entry name" value="PAS"/>
    <property type="match status" value="1"/>
</dbReference>
<feature type="binding site" evidence="10">
    <location>
        <position position="990"/>
    </location>
    <ligand>
        <name>ATP</name>
        <dbReference type="ChEBI" id="CHEBI:30616"/>
    </ligand>
</feature>
<accession>A0A061JC89</accession>
<dbReference type="GO" id="GO:0004674">
    <property type="term" value="F:protein serine/threonine kinase activity"/>
    <property type="evidence" value="ECO:0007669"/>
    <property type="project" value="UniProtKB-KW"/>
</dbReference>
<protein>
    <recommendedName>
        <fullName evidence="2">non-specific serine/threonine protein kinase</fullName>
        <ecNumber evidence="2">2.7.11.1</ecNumber>
    </recommendedName>
</protein>
<dbReference type="Gene3D" id="3.30.450.20">
    <property type="entry name" value="PAS domain"/>
    <property type="match status" value="1"/>
</dbReference>
<dbReference type="InterPro" id="IPR011009">
    <property type="entry name" value="Kinase-like_dom_sf"/>
</dbReference>
<keyword evidence="3" id="KW-0723">Serine/threonine-protein kinase</keyword>
<evidence type="ECO:0000256" key="10">
    <source>
        <dbReference type="PROSITE-ProRule" id="PRU10141"/>
    </source>
</evidence>
<dbReference type="InterPro" id="IPR017441">
    <property type="entry name" value="Protein_kinase_ATP_BS"/>
</dbReference>
<comment type="caution">
    <text evidence="15">The sequence shown here is derived from an EMBL/GenBank/DDBJ whole genome shotgun (WGS) entry which is preliminary data.</text>
</comment>
<dbReference type="PANTHER" id="PTHR48012:SF10">
    <property type="entry name" value="FI20177P1"/>
    <property type="match status" value="1"/>
</dbReference>
<dbReference type="EMBL" id="AUPL01000261">
    <property type="protein sequence ID" value="ESL11980.1"/>
    <property type="molecule type" value="Genomic_DNA"/>
</dbReference>
<keyword evidence="16" id="KW-1185">Reference proteome</keyword>
<dbReference type="PANTHER" id="PTHR48012">
    <property type="entry name" value="STERILE20-LIKE KINASE, ISOFORM B-RELATED"/>
    <property type="match status" value="1"/>
</dbReference>
<dbReference type="InterPro" id="IPR011006">
    <property type="entry name" value="CheY-like_superfamily"/>
</dbReference>
<evidence type="ECO:0000256" key="6">
    <source>
        <dbReference type="ARBA" id="ARBA00022777"/>
    </source>
</evidence>
<keyword evidence="4" id="KW-0808">Transferase</keyword>
<feature type="domain" description="Cyclic nucleotide-binding" evidence="13">
    <location>
        <begin position="127"/>
        <end position="245"/>
    </location>
</feature>
<dbReference type="PROSITE" id="PS00107">
    <property type="entry name" value="PROTEIN_KINASE_ATP"/>
    <property type="match status" value="1"/>
</dbReference>
<evidence type="ECO:0000259" key="14">
    <source>
        <dbReference type="PROSITE" id="PS50112"/>
    </source>
</evidence>
<reference evidence="15 16" key="1">
    <citation type="submission" date="2013-07" db="EMBL/GenBank/DDBJ databases">
        <authorList>
            <person name="Stoco P.H."/>
            <person name="Wagner G."/>
            <person name="Gerber A."/>
            <person name="Zaha A."/>
            <person name="Thompson C."/>
            <person name="Bartholomeu D.C."/>
            <person name="Luckemeyer D.D."/>
            <person name="Bahia D."/>
            <person name="Loreto E."/>
            <person name="Prestes E.B."/>
            <person name="Lima F.M."/>
            <person name="Rodrigues-Luiz G."/>
            <person name="Vallejo G.A."/>
            <person name="Filho J.F."/>
            <person name="Monteiro K.M."/>
            <person name="Tyler K.M."/>
            <person name="de Almeida L.G."/>
            <person name="Ortiz M.F."/>
            <person name="Siervo M.A."/>
            <person name="de Moraes M.H."/>
            <person name="Cunha O.L."/>
            <person name="Mendonca-Neto R."/>
            <person name="Silva R."/>
            <person name="Teixeira S.M."/>
            <person name="Murta S.M."/>
            <person name="Sincero T.C."/>
            <person name="Mendes T.A."/>
            <person name="Urmenyi T.P."/>
            <person name="Silva V.G."/>
            <person name="da Rocha W.D."/>
            <person name="Andersson B."/>
            <person name="Romanha A.J."/>
            <person name="Steindel M."/>
            <person name="de Vasconcelos A.T."/>
            <person name="Grisard E.C."/>
        </authorList>
    </citation>
    <scope>NUCLEOTIDE SEQUENCE [LARGE SCALE GENOMIC DNA]</scope>
    <source>
        <strain evidence="15 16">SC58</strain>
    </source>
</reference>
<evidence type="ECO:0000256" key="7">
    <source>
        <dbReference type="ARBA" id="ARBA00022840"/>
    </source>
</evidence>
<evidence type="ECO:0000259" key="12">
    <source>
        <dbReference type="PROSITE" id="PS50011"/>
    </source>
</evidence>
<dbReference type="InterPro" id="IPR000595">
    <property type="entry name" value="cNMP-bd_dom"/>
</dbReference>
<evidence type="ECO:0000256" key="4">
    <source>
        <dbReference type="ARBA" id="ARBA00022679"/>
    </source>
</evidence>
<dbReference type="InterPro" id="IPR013767">
    <property type="entry name" value="PAS_fold"/>
</dbReference>
<feature type="region of interest" description="Disordered" evidence="11">
    <location>
        <begin position="721"/>
        <end position="742"/>
    </location>
</feature>
<dbReference type="Pfam" id="PF00069">
    <property type="entry name" value="Pkinase"/>
    <property type="match status" value="1"/>
</dbReference>
<dbReference type="SUPFAM" id="SSF56112">
    <property type="entry name" value="Protein kinase-like (PK-like)"/>
    <property type="match status" value="1"/>
</dbReference>
<dbReference type="Pfam" id="PF00989">
    <property type="entry name" value="PAS"/>
    <property type="match status" value="1"/>
</dbReference>
<dbReference type="EC" id="2.7.11.1" evidence="2"/>
<comment type="catalytic activity">
    <reaction evidence="8">
        <text>L-threonyl-[protein] + ATP = O-phospho-L-threonyl-[protein] + ADP + H(+)</text>
        <dbReference type="Rhea" id="RHEA:46608"/>
        <dbReference type="Rhea" id="RHEA-COMP:11060"/>
        <dbReference type="Rhea" id="RHEA-COMP:11605"/>
        <dbReference type="ChEBI" id="CHEBI:15378"/>
        <dbReference type="ChEBI" id="CHEBI:30013"/>
        <dbReference type="ChEBI" id="CHEBI:30616"/>
        <dbReference type="ChEBI" id="CHEBI:61977"/>
        <dbReference type="ChEBI" id="CHEBI:456216"/>
        <dbReference type="EC" id="2.7.11.1"/>
    </reaction>
</comment>
<evidence type="ECO:0000256" key="3">
    <source>
        <dbReference type="ARBA" id="ARBA00022527"/>
    </source>
</evidence>
<dbReference type="GO" id="GO:0005524">
    <property type="term" value="F:ATP binding"/>
    <property type="evidence" value="ECO:0007669"/>
    <property type="project" value="UniProtKB-UniRule"/>
</dbReference>
<organism evidence="15 16">
    <name type="scientific">Trypanosoma rangeli SC58</name>
    <dbReference type="NCBI Taxonomy" id="429131"/>
    <lineage>
        <taxon>Eukaryota</taxon>
        <taxon>Discoba</taxon>
        <taxon>Euglenozoa</taxon>
        <taxon>Kinetoplastea</taxon>
        <taxon>Metakinetoplastina</taxon>
        <taxon>Trypanosomatida</taxon>
        <taxon>Trypanosomatidae</taxon>
        <taxon>Trypanosoma</taxon>
        <taxon>Herpetosoma</taxon>
    </lineage>
</organism>
<dbReference type="OrthoDB" id="267132at2759"/>
<dbReference type="Gene3D" id="2.60.120.10">
    <property type="entry name" value="Jelly Rolls"/>
    <property type="match status" value="2"/>
</dbReference>
<dbReference type="InterPro" id="IPR050629">
    <property type="entry name" value="STE20/SPS1-PAK"/>
</dbReference>
<comment type="similarity">
    <text evidence="1">Belongs to the protein kinase superfamily. STE Ser/Thr protein kinase family. STE20 subfamily.</text>
</comment>
<dbReference type="CDD" id="cd00038">
    <property type="entry name" value="CAP_ED"/>
    <property type="match status" value="1"/>
</dbReference>
<feature type="region of interest" description="Disordered" evidence="11">
    <location>
        <begin position="1252"/>
        <end position="1297"/>
    </location>
</feature>
<evidence type="ECO:0000256" key="8">
    <source>
        <dbReference type="ARBA" id="ARBA00047899"/>
    </source>
</evidence>
<feature type="domain" description="PAS" evidence="14">
    <location>
        <begin position="351"/>
        <end position="398"/>
    </location>
</feature>